<gene>
    <name evidence="2" type="ORF">DIY07_01670</name>
    <name evidence="1" type="ORF">DQ08_01715</name>
</gene>
<dbReference type="KEGG" id="sio:DW64_01700"/>
<dbReference type="RefSeq" id="WP_003100756.1">
    <property type="nucleotide sequence ID" value="NZ_CP010783.1"/>
</dbReference>
<dbReference type="AlphaFoldDB" id="A0A3L8GNN6"/>
<evidence type="ECO:0000313" key="4">
    <source>
        <dbReference type="Proteomes" id="UP000269148"/>
    </source>
</evidence>
<protein>
    <submittedName>
        <fullName evidence="2">Uncharacterized protein</fullName>
    </submittedName>
</protein>
<dbReference type="OrthoDB" id="350602at2"/>
<name>A0A3L8GNN6_STRIN</name>
<reference evidence="1 3" key="1">
    <citation type="journal article" date="2014" name="Genome Announc.">
        <title>Complete Genome Sequence of a Virulent Strain, Streptococcus iniae ISET0901, Isolated from Diseased Tilapia.</title>
        <authorList>
            <person name="Pridgeon J.W."/>
            <person name="Zhang D."/>
            <person name="Zhang L."/>
        </authorList>
    </citation>
    <scope>NUCLEOTIDE SEQUENCE [LARGE SCALE GENOMIC DNA]</scope>
    <source>
        <strain evidence="1 3">ISET0901</strain>
    </source>
</reference>
<accession>A0A3L8GNN6</accession>
<evidence type="ECO:0000313" key="2">
    <source>
        <dbReference type="EMBL" id="RLU58770.1"/>
    </source>
</evidence>
<dbReference type="GeneID" id="35765304"/>
<dbReference type="KEGG" id="siq:DQ08_01715"/>
<dbReference type="EMBL" id="QLQD01000018">
    <property type="protein sequence ID" value="RLU58770.1"/>
    <property type="molecule type" value="Genomic_DNA"/>
</dbReference>
<dbReference type="KEGG" id="siz:SI82_01990"/>
<keyword evidence="3" id="KW-1185">Reference proteome</keyword>
<sequence length="110" mass="12662">MKQLFASHADLDKKIEQDRIAKYINDYVYLADGEVITDIAFTDFEKNEMTGSWMITTKINGKYDISFSETTMGGKLRALGYFPNEIDVRTEKEVGRKDFEALTITYVEVN</sequence>
<reference evidence="2 4" key="2">
    <citation type="submission" date="2018-06" db="EMBL/GenBank/DDBJ databases">
        <title>Mutators as drivers of adaptation in pathogenic bacteria and a risk factor for host jumps and vaccine escape.</title>
        <authorList>
            <person name="Barnes A.C."/>
            <person name="Silayeva O."/>
        </authorList>
    </citation>
    <scope>NUCLEOTIDE SEQUENCE [LARGE SCALE GENOMIC DNA]</scope>
    <source>
        <strain evidence="2 4">QMA0445</strain>
    </source>
</reference>
<dbReference type="Proteomes" id="UP000025245">
    <property type="component" value="Chromosome"/>
</dbReference>
<organism evidence="2 4">
    <name type="scientific">Streptococcus iniae</name>
    <name type="common">Streptococcus shiloi</name>
    <dbReference type="NCBI Taxonomy" id="1346"/>
    <lineage>
        <taxon>Bacteria</taxon>
        <taxon>Bacillati</taxon>
        <taxon>Bacillota</taxon>
        <taxon>Bacilli</taxon>
        <taxon>Lactobacillales</taxon>
        <taxon>Streptococcaceae</taxon>
        <taxon>Streptococcus</taxon>
    </lineage>
</organism>
<evidence type="ECO:0000313" key="1">
    <source>
        <dbReference type="EMBL" id="AHY15224.1"/>
    </source>
</evidence>
<proteinExistence type="predicted"/>
<dbReference type="EMBL" id="CP007586">
    <property type="protein sequence ID" value="AHY15224.1"/>
    <property type="molecule type" value="Genomic_DNA"/>
</dbReference>
<evidence type="ECO:0000313" key="3">
    <source>
        <dbReference type="Proteomes" id="UP000025245"/>
    </source>
</evidence>
<dbReference type="Proteomes" id="UP000269148">
    <property type="component" value="Unassembled WGS sequence"/>
</dbReference>
<dbReference type="STRING" id="1346.BMF34_01885"/>